<keyword evidence="2" id="KW-1185">Reference proteome</keyword>
<organism evidence="1 2">
    <name type="scientific">Candidatus Enterococcus lowellii</name>
    <dbReference type="NCBI Taxonomy" id="2230877"/>
    <lineage>
        <taxon>Bacteria</taxon>
        <taxon>Bacillati</taxon>
        <taxon>Bacillota</taxon>
        <taxon>Bacilli</taxon>
        <taxon>Lactobacillales</taxon>
        <taxon>Enterococcaceae</taxon>
        <taxon>Enterococcus</taxon>
    </lineage>
</organism>
<accession>A0ABZ2SNZ9</accession>
<name>A0ABZ2SNZ9_9ENTE</name>
<reference evidence="1 2" key="2">
    <citation type="submission" date="2024-03" db="EMBL/GenBank/DDBJ databases">
        <title>The Genome Sequence of Enterococcus sp. DIV2402.</title>
        <authorList>
            <consortium name="The Broad Institute Genomics Platform"/>
            <consortium name="The Broad Institute Microbial Omics Core"/>
            <consortium name="The Broad Institute Genomic Center for Infectious Diseases"/>
            <person name="Earl A."/>
            <person name="Manson A."/>
            <person name="Gilmore M."/>
            <person name="Schwartman J."/>
            <person name="Shea T."/>
            <person name="Abouelleil A."/>
            <person name="Cao P."/>
            <person name="Chapman S."/>
            <person name="Cusick C."/>
            <person name="Young S."/>
            <person name="Neafsey D."/>
            <person name="Nusbaum C."/>
            <person name="Birren B."/>
        </authorList>
    </citation>
    <scope>NUCLEOTIDE SEQUENCE [LARGE SCALE GENOMIC DNA]</scope>
    <source>
        <strain evidence="1 2">DIV2402</strain>
    </source>
</reference>
<proteinExistence type="predicted"/>
<evidence type="ECO:0000313" key="2">
    <source>
        <dbReference type="Proteomes" id="UP000664701"/>
    </source>
</evidence>
<reference evidence="1 2" key="1">
    <citation type="submission" date="2021-03" db="EMBL/GenBank/DDBJ databases">
        <authorList>
            <person name="Gilmore M.S."/>
            <person name="Schwartzman J."/>
            <person name="Van Tyne D."/>
            <person name="Martin M."/>
            <person name="Earl A.M."/>
            <person name="Manson A.L."/>
            <person name="Straub T."/>
            <person name="Salamzade R."/>
            <person name="Saavedra J."/>
            <person name="Lebreton F."/>
            <person name="Prichula J."/>
            <person name="Schaufler K."/>
            <person name="Gaca A."/>
            <person name="Sgardioli B."/>
            <person name="Wagenaar J."/>
            <person name="Strong T."/>
        </authorList>
    </citation>
    <scope>NUCLEOTIDE SEQUENCE [LARGE SCALE GENOMIC DNA]</scope>
    <source>
        <strain evidence="1 2">DIV2402</strain>
    </source>
</reference>
<protein>
    <submittedName>
        <fullName evidence="1">Uncharacterized protein</fullName>
    </submittedName>
</protein>
<dbReference type="Proteomes" id="UP000664701">
    <property type="component" value="Chromosome"/>
</dbReference>
<sequence>MNAIVEMTDMLGLDYYYVVIRFKGNKMFLNKPDGICGKYVDKEIILSEIEDIRIIAQNNIEKITFSHCSINYTFVDYNNNVLSYLKKHLYPVLKTRTMYEHLF</sequence>
<dbReference type="RefSeq" id="WP_207940371.1">
    <property type="nucleotide sequence ID" value="NZ_CP147251.1"/>
</dbReference>
<dbReference type="EMBL" id="CP147251">
    <property type="protein sequence ID" value="WYJ77506.1"/>
    <property type="molecule type" value="Genomic_DNA"/>
</dbReference>
<gene>
    <name evidence="1" type="ORF">DOK78_002144</name>
</gene>
<evidence type="ECO:0000313" key="1">
    <source>
        <dbReference type="EMBL" id="WYJ77506.1"/>
    </source>
</evidence>